<protein>
    <submittedName>
        <fullName evidence="3">Uncharacterized protein</fullName>
    </submittedName>
</protein>
<evidence type="ECO:0000313" key="4">
    <source>
        <dbReference type="Proteomes" id="UP000642571"/>
    </source>
</evidence>
<keyword evidence="2" id="KW-1133">Transmembrane helix</keyword>
<dbReference type="EMBL" id="BMIN01000001">
    <property type="protein sequence ID" value="GGC97124.1"/>
    <property type="molecule type" value="Genomic_DNA"/>
</dbReference>
<dbReference type="RefSeq" id="WP_188649780.1">
    <property type="nucleotide sequence ID" value="NZ_BMIN01000001.1"/>
</dbReference>
<keyword evidence="2" id="KW-0812">Transmembrane</keyword>
<dbReference type="Proteomes" id="UP000642571">
    <property type="component" value="Unassembled WGS sequence"/>
</dbReference>
<evidence type="ECO:0000313" key="3">
    <source>
        <dbReference type="EMBL" id="GGC97124.1"/>
    </source>
</evidence>
<name>A0ABQ1PGZ1_9BACI</name>
<reference evidence="4" key="1">
    <citation type="journal article" date="2019" name="Int. J. Syst. Evol. Microbiol.">
        <title>The Global Catalogue of Microorganisms (GCM) 10K type strain sequencing project: providing services to taxonomists for standard genome sequencing and annotation.</title>
        <authorList>
            <consortium name="The Broad Institute Genomics Platform"/>
            <consortium name="The Broad Institute Genome Sequencing Center for Infectious Disease"/>
            <person name="Wu L."/>
            <person name="Ma J."/>
        </authorList>
    </citation>
    <scope>NUCLEOTIDE SEQUENCE [LARGE SCALE GENOMIC DNA]</scope>
    <source>
        <strain evidence="4">CGMCC 1.15353</strain>
    </source>
</reference>
<evidence type="ECO:0000256" key="1">
    <source>
        <dbReference type="SAM" id="MobiDB-lite"/>
    </source>
</evidence>
<keyword evidence="2" id="KW-0472">Membrane</keyword>
<feature type="compositionally biased region" description="Basic and acidic residues" evidence="1">
    <location>
        <begin position="87"/>
        <end position="98"/>
    </location>
</feature>
<keyword evidence="4" id="KW-1185">Reference proteome</keyword>
<accession>A0ABQ1PGZ1</accession>
<organism evidence="3 4">
    <name type="scientific">Pontibacillus salipaludis</name>
    <dbReference type="NCBI Taxonomy" id="1697394"/>
    <lineage>
        <taxon>Bacteria</taxon>
        <taxon>Bacillati</taxon>
        <taxon>Bacillota</taxon>
        <taxon>Bacilli</taxon>
        <taxon>Bacillales</taxon>
        <taxon>Bacillaceae</taxon>
        <taxon>Pontibacillus</taxon>
    </lineage>
</organism>
<evidence type="ECO:0000256" key="2">
    <source>
        <dbReference type="SAM" id="Phobius"/>
    </source>
</evidence>
<proteinExistence type="predicted"/>
<sequence>MVGSIIWNVLFASVGALLTFVLSSPQNTMPTTSIKVGTVFTLFYLFMYLFRKAIGVSVVSVGKQNGGVPGEENSGVDFQETSEQETMESRLSDEEAKQTSDMVRALLNEDQ</sequence>
<gene>
    <name evidence="3" type="ORF">GCM10011389_00320</name>
</gene>
<feature type="region of interest" description="Disordered" evidence="1">
    <location>
        <begin position="66"/>
        <end position="111"/>
    </location>
</feature>
<comment type="caution">
    <text evidence="3">The sequence shown here is derived from an EMBL/GenBank/DDBJ whole genome shotgun (WGS) entry which is preliminary data.</text>
</comment>
<feature type="transmembrane region" description="Helical" evidence="2">
    <location>
        <begin position="33"/>
        <end position="50"/>
    </location>
</feature>